<reference evidence="2 3" key="1">
    <citation type="submission" date="2019-04" db="EMBL/GenBank/DDBJ databases">
        <title>Draft genome sequences of Streptomyces avermitilis NBRC 14893.</title>
        <authorList>
            <person name="Komaki H."/>
            <person name="Tamura T."/>
            <person name="Hosoyama A."/>
        </authorList>
    </citation>
    <scope>NUCLEOTIDE SEQUENCE [LARGE SCALE GENOMIC DNA]</scope>
    <source>
        <strain evidence="2 3">NBRC 14893</strain>
    </source>
</reference>
<evidence type="ECO:0000313" key="2">
    <source>
        <dbReference type="EMBL" id="GDY63211.1"/>
    </source>
</evidence>
<dbReference type="AlphaFoldDB" id="A0A4D4LNQ7"/>
<protein>
    <submittedName>
        <fullName evidence="2">Uncharacterized protein</fullName>
    </submittedName>
</protein>
<dbReference type="Proteomes" id="UP000302139">
    <property type="component" value="Unassembled WGS sequence"/>
</dbReference>
<dbReference type="EMBL" id="BJHX01000001">
    <property type="protein sequence ID" value="GDY63211.1"/>
    <property type="molecule type" value="Genomic_DNA"/>
</dbReference>
<evidence type="ECO:0000313" key="3">
    <source>
        <dbReference type="Proteomes" id="UP000302139"/>
    </source>
</evidence>
<comment type="caution">
    <text evidence="2">The sequence shown here is derived from an EMBL/GenBank/DDBJ whole genome shotgun (WGS) entry which is preliminary data.</text>
</comment>
<accession>A0A4D4LNQ7</accession>
<proteinExistence type="predicted"/>
<name>A0A4D4LNQ7_STRAX</name>
<evidence type="ECO:0000256" key="1">
    <source>
        <dbReference type="SAM" id="MobiDB-lite"/>
    </source>
</evidence>
<organism evidence="2 3">
    <name type="scientific">Streptomyces avermitilis</name>
    <dbReference type="NCBI Taxonomy" id="33903"/>
    <lineage>
        <taxon>Bacteria</taxon>
        <taxon>Bacillati</taxon>
        <taxon>Actinomycetota</taxon>
        <taxon>Actinomycetes</taxon>
        <taxon>Kitasatosporales</taxon>
        <taxon>Streptomycetaceae</taxon>
        <taxon>Streptomyces</taxon>
    </lineage>
</organism>
<feature type="region of interest" description="Disordered" evidence="1">
    <location>
        <begin position="324"/>
        <end position="371"/>
    </location>
</feature>
<sequence>MPTTAVIAVGVERGGEPALAGTQLAHHEVGGLQGDTTSEFGTGGTPEVGVDAAEEGVVVEHLLEVGYDPVTVDGVTGETAAELVVDAAARHALAGVLRHLEGALGAGAGVVAQQELDDHGRRELGRPAEAAAPGVVVAGETEEGLRELLLARGAAVSVGDLASGEIPHDLPGDLGDLVPPVGPGTAHALQDLPEGGHAVPGLGREVRAEVEGLGVRREEDGHGPAALPGGGLYGLHVDSVNVGALLAVDLDVHEVLVEIRGRRLVLEGLVGHDVTPVTAAVADAQQEGYAPLAGLFEGLGRPGPPVDGIVGVLEQIRGRLMGQSVHPSTLPRPRVSHRCAGPPGAPPRGGFTKVAVPVAESRRRSSHSAGP</sequence>
<gene>
    <name evidence="2" type="ORF">SAV14893_026040</name>
</gene>